<keyword evidence="4 7" id="KW-0812">Transmembrane</keyword>
<sequence>MSGLVRTGAKAVKWGTLTTVARFGLQFLAQVILARMLGPEVYGIFGLGMVVLTLATFASNLGLGASLLYRDGITEQDIRFAFTWQMLAGGTATLVLWWAAPWIAEFFREPRAVDVVRWLGLTCLLTSASAVATTLAQRALKFRQVGVIQVASYALGYLGVGVPMAWMGHTTSALVAAWLVQTSVSTVALLRLQPHAWRPLLRYAGHRASAAEGRNLVLTNIMNWLLSNVDKVLIGRLMPAHAVGLYNIAANLALMPSTMLLGTLQPTLTALYGQAKHAPERVQAAYLQSLSLVGVFVLPVFTALAFLAEPLMLVVYGERWAGSGAILAVLFLTVPAYLAQGLGTPLLWTLGRGLQEPLAQLPALALGAVGVYWAAPMGVTAIAWAALGIMLLRMVGITAATLRALALPARAVLPILLRSIGLTALTVLAAWAAQRWVAALGANEWQQLPVLLALPAVLWWTCWCWWPQCFGPDAREGLRRLLRRPAATAPSAL</sequence>
<gene>
    <name evidence="8" type="ORF">KAK11_00155</name>
</gene>
<proteinExistence type="inferred from homology"/>
<keyword evidence="6 7" id="KW-0472">Membrane</keyword>
<comment type="similarity">
    <text evidence="2">Belongs to the polysaccharide synthase family.</text>
</comment>
<organism evidence="8 9">
    <name type="scientific">Ideonella paludis</name>
    <dbReference type="NCBI Taxonomy" id="1233411"/>
    <lineage>
        <taxon>Bacteria</taxon>
        <taxon>Pseudomonadati</taxon>
        <taxon>Pseudomonadota</taxon>
        <taxon>Betaproteobacteria</taxon>
        <taxon>Burkholderiales</taxon>
        <taxon>Sphaerotilaceae</taxon>
        <taxon>Ideonella</taxon>
    </lineage>
</organism>
<evidence type="ECO:0000313" key="9">
    <source>
        <dbReference type="Proteomes" id="UP000672097"/>
    </source>
</evidence>
<evidence type="ECO:0000256" key="3">
    <source>
        <dbReference type="ARBA" id="ARBA00022475"/>
    </source>
</evidence>
<dbReference type="PANTHER" id="PTHR30250">
    <property type="entry name" value="PST FAMILY PREDICTED COLANIC ACID TRANSPORTER"/>
    <property type="match status" value="1"/>
</dbReference>
<feature type="transmembrane region" description="Helical" evidence="7">
    <location>
        <begin position="115"/>
        <end position="135"/>
    </location>
</feature>
<comment type="caution">
    <text evidence="8">The sequence shown here is derived from an EMBL/GenBank/DDBJ whole genome shotgun (WGS) entry which is preliminary data.</text>
</comment>
<comment type="subcellular location">
    <subcellularLocation>
        <location evidence="1">Cell membrane</location>
        <topology evidence="1">Multi-pass membrane protein</topology>
    </subcellularLocation>
</comment>
<feature type="transmembrane region" description="Helical" evidence="7">
    <location>
        <begin position="415"/>
        <end position="433"/>
    </location>
</feature>
<feature type="transmembrane region" description="Helical" evidence="7">
    <location>
        <begin position="44"/>
        <end position="69"/>
    </location>
</feature>
<feature type="transmembrane region" description="Helical" evidence="7">
    <location>
        <begin position="20"/>
        <end position="38"/>
    </location>
</feature>
<evidence type="ECO:0000256" key="7">
    <source>
        <dbReference type="SAM" id="Phobius"/>
    </source>
</evidence>
<dbReference type="Proteomes" id="UP000672097">
    <property type="component" value="Unassembled WGS sequence"/>
</dbReference>
<dbReference type="EMBL" id="JAGQDG010000001">
    <property type="protein sequence ID" value="MBQ0933719.1"/>
    <property type="molecule type" value="Genomic_DNA"/>
</dbReference>
<keyword evidence="3" id="KW-1003">Cell membrane</keyword>
<dbReference type="CDD" id="cd13127">
    <property type="entry name" value="MATE_tuaB_like"/>
    <property type="match status" value="1"/>
</dbReference>
<feature type="transmembrane region" description="Helical" evidence="7">
    <location>
        <begin position="81"/>
        <end position="103"/>
    </location>
</feature>
<feature type="transmembrane region" description="Helical" evidence="7">
    <location>
        <begin position="147"/>
        <end position="167"/>
    </location>
</feature>
<feature type="transmembrane region" description="Helical" evidence="7">
    <location>
        <begin position="320"/>
        <end position="338"/>
    </location>
</feature>
<accession>A0ABS5DRP6</accession>
<dbReference type="PANTHER" id="PTHR30250:SF10">
    <property type="entry name" value="LIPOPOLYSACCHARIDE BIOSYNTHESIS PROTEIN WZXC"/>
    <property type="match status" value="1"/>
</dbReference>
<evidence type="ECO:0000256" key="2">
    <source>
        <dbReference type="ARBA" id="ARBA00007430"/>
    </source>
</evidence>
<dbReference type="InterPro" id="IPR050833">
    <property type="entry name" value="Poly_Biosynth_Transport"/>
</dbReference>
<dbReference type="RefSeq" id="WP_210804954.1">
    <property type="nucleotide sequence ID" value="NZ_JAGQDG010000001.1"/>
</dbReference>
<feature type="transmembrane region" description="Helical" evidence="7">
    <location>
        <begin position="173"/>
        <end position="192"/>
    </location>
</feature>
<keyword evidence="5 7" id="KW-1133">Transmembrane helix</keyword>
<keyword evidence="9" id="KW-1185">Reference proteome</keyword>
<dbReference type="Pfam" id="PF13440">
    <property type="entry name" value="Polysacc_synt_3"/>
    <property type="match status" value="1"/>
</dbReference>
<evidence type="ECO:0000256" key="5">
    <source>
        <dbReference type="ARBA" id="ARBA00022989"/>
    </source>
</evidence>
<evidence type="ECO:0000256" key="4">
    <source>
        <dbReference type="ARBA" id="ARBA00022692"/>
    </source>
</evidence>
<feature type="transmembrane region" description="Helical" evidence="7">
    <location>
        <begin position="445"/>
        <end position="466"/>
    </location>
</feature>
<name>A0ABS5DRP6_9BURK</name>
<evidence type="ECO:0000256" key="6">
    <source>
        <dbReference type="ARBA" id="ARBA00023136"/>
    </source>
</evidence>
<evidence type="ECO:0000256" key="1">
    <source>
        <dbReference type="ARBA" id="ARBA00004651"/>
    </source>
</evidence>
<protein>
    <submittedName>
        <fullName evidence="8">Lipopolysaccharide biosynthesis protein</fullName>
    </submittedName>
</protein>
<evidence type="ECO:0000313" key="8">
    <source>
        <dbReference type="EMBL" id="MBQ0933719.1"/>
    </source>
</evidence>
<feature type="transmembrane region" description="Helical" evidence="7">
    <location>
        <begin position="285"/>
        <end position="308"/>
    </location>
</feature>
<reference evidence="8 9" key="1">
    <citation type="submission" date="2021-04" db="EMBL/GenBank/DDBJ databases">
        <title>The genome sequence of type strain Ideonella paludis KCTC 32238.</title>
        <authorList>
            <person name="Liu Y."/>
        </authorList>
    </citation>
    <scope>NUCLEOTIDE SEQUENCE [LARGE SCALE GENOMIC DNA]</scope>
    <source>
        <strain evidence="8 9">KCTC 32238</strain>
    </source>
</reference>